<organism evidence="3 4">
    <name type="scientific">Kribbella hippodromi</name>
    <dbReference type="NCBI Taxonomy" id="434347"/>
    <lineage>
        <taxon>Bacteria</taxon>
        <taxon>Bacillati</taxon>
        <taxon>Actinomycetota</taxon>
        <taxon>Actinomycetes</taxon>
        <taxon>Propionibacteriales</taxon>
        <taxon>Kribbellaceae</taxon>
        <taxon>Kribbella</taxon>
    </lineage>
</organism>
<protein>
    <submittedName>
        <fullName evidence="3">Monovalent cation/H(+) antiporter subunit G</fullName>
    </submittedName>
</protein>
<dbReference type="Pfam" id="PF03334">
    <property type="entry name" value="PhaG_MnhG_YufB"/>
    <property type="match status" value="1"/>
</dbReference>
<dbReference type="PANTHER" id="PTHR34703">
    <property type="entry name" value="ANTIPORTER SUBUNIT MNHG2-RELATED"/>
    <property type="match status" value="1"/>
</dbReference>
<sequence length="103" mass="10867">MLLLASIGLFFSISGALGVVRMPDVYARIQCTSIVITMGAMPALLAVAVGKGFTSQYAVRALLVAFLLLTLNPAASHALGRAAYKTGIRQWSGAVADEGRDRR</sequence>
<dbReference type="EMBL" id="BAAAPH010000004">
    <property type="protein sequence ID" value="GAA1560462.1"/>
    <property type="molecule type" value="Genomic_DNA"/>
</dbReference>
<evidence type="ECO:0000313" key="4">
    <source>
        <dbReference type="Proteomes" id="UP001501705"/>
    </source>
</evidence>
<reference evidence="4" key="1">
    <citation type="journal article" date="2019" name="Int. J. Syst. Evol. Microbiol.">
        <title>The Global Catalogue of Microorganisms (GCM) 10K type strain sequencing project: providing services to taxonomists for standard genome sequencing and annotation.</title>
        <authorList>
            <consortium name="The Broad Institute Genomics Platform"/>
            <consortium name="The Broad Institute Genome Sequencing Center for Infectious Disease"/>
            <person name="Wu L."/>
            <person name="Ma J."/>
        </authorList>
    </citation>
    <scope>NUCLEOTIDE SEQUENCE [LARGE SCALE GENOMIC DNA]</scope>
    <source>
        <strain evidence="4">JCM 15572</strain>
    </source>
</reference>
<dbReference type="RefSeq" id="WP_344232777.1">
    <property type="nucleotide sequence ID" value="NZ_BAAAPH010000004.1"/>
</dbReference>
<dbReference type="Proteomes" id="UP001501705">
    <property type="component" value="Unassembled WGS sequence"/>
</dbReference>
<accession>A0ABP4NHC4</accession>
<dbReference type="NCBIfam" id="TIGR01300">
    <property type="entry name" value="CPA3_mnhG_phaG"/>
    <property type="match status" value="1"/>
</dbReference>
<comment type="caution">
    <text evidence="3">The sequence shown here is derived from an EMBL/GenBank/DDBJ whole genome shotgun (WGS) entry which is preliminary data.</text>
</comment>
<name>A0ABP4NHC4_9ACTN</name>
<dbReference type="InterPro" id="IPR005133">
    <property type="entry name" value="PhaG_MnhG_YufB"/>
</dbReference>
<keyword evidence="2" id="KW-0472">Membrane</keyword>
<evidence type="ECO:0000313" key="3">
    <source>
        <dbReference type="EMBL" id="GAA1560462.1"/>
    </source>
</evidence>
<evidence type="ECO:0000256" key="2">
    <source>
        <dbReference type="SAM" id="Phobius"/>
    </source>
</evidence>
<keyword evidence="2" id="KW-1133">Transmembrane helix</keyword>
<comment type="similarity">
    <text evidence="1">Belongs to the CPA3 antiporters (TC 2.A.63) subunit G family.</text>
</comment>
<proteinExistence type="inferred from homology"/>
<feature type="transmembrane region" description="Helical" evidence="2">
    <location>
        <begin position="57"/>
        <end position="75"/>
    </location>
</feature>
<gene>
    <name evidence="3" type="primary">mnhG</name>
    <name evidence="3" type="ORF">GCM10009804_16560</name>
</gene>
<keyword evidence="4" id="KW-1185">Reference proteome</keyword>
<feature type="transmembrane region" description="Helical" evidence="2">
    <location>
        <begin position="34"/>
        <end position="50"/>
    </location>
</feature>
<dbReference type="PANTHER" id="PTHR34703:SF1">
    <property type="entry name" value="ANTIPORTER SUBUNIT MNHG2-RELATED"/>
    <property type="match status" value="1"/>
</dbReference>
<evidence type="ECO:0000256" key="1">
    <source>
        <dbReference type="ARBA" id="ARBA00008404"/>
    </source>
</evidence>
<keyword evidence="2" id="KW-0812">Transmembrane</keyword>